<organism evidence="6 7">
    <name type="scientific">Microvirga mediterraneensis</name>
    <dbReference type="NCBI Taxonomy" id="2754695"/>
    <lineage>
        <taxon>Bacteria</taxon>
        <taxon>Pseudomonadati</taxon>
        <taxon>Pseudomonadota</taxon>
        <taxon>Alphaproteobacteria</taxon>
        <taxon>Hyphomicrobiales</taxon>
        <taxon>Methylobacteriaceae</taxon>
        <taxon>Microvirga</taxon>
    </lineage>
</organism>
<reference evidence="6 7" key="1">
    <citation type="submission" date="2020-07" db="EMBL/GenBank/DDBJ databases">
        <title>Draft genome and description of Microvirga mediterraneensis Marseille-Q2068 sp. nov.</title>
        <authorList>
            <person name="Boxberger M."/>
        </authorList>
    </citation>
    <scope>NUCLEOTIDE SEQUENCE [LARGE SCALE GENOMIC DNA]</scope>
    <source>
        <strain evidence="6 7">Marseille-Q2068</strain>
    </source>
</reference>
<dbReference type="PANTHER" id="PTHR24567">
    <property type="entry name" value="CRP FAMILY TRANSCRIPTIONAL REGULATORY PROTEIN"/>
    <property type="match status" value="1"/>
</dbReference>
<dbReference type="SMART" id="SM00419">
    <property type="entry name" value="HTH_CRP"/>
    <property type="match status" value="1"/>
</dbReference>
<dbReference type="Pfam" id="PF13545">
    <property type="entry name" value="HTH_Crp_2"/>
    <property type="match status" value="1"/>
</dbReference>
<dbReference type="AlphaFoldDB" id="A0A838BVN3"/>
<dbReference type="InterPro" id="IPR018335">
    <property type="entry name" value="Tscrpt_reg_HTH_Crp-type_CS"/>
</dbReference>
<keyword evidence="4" id="KW-0535">Nitrogen fixation</keyword>
<dbReference type="PANTHER" id="PTHR24567:SF75">
    <property type="entry name" value="FUMARATE AND NITRATE REDUCTION REGULATORY PROTEIN"/>
    <property type="match status" value="1"/>
</dbReference>
<evidence type="ECO:0000259" key="5">
    <source>
        <dbReference type="PROSITE" id="PS51063"/>
    </source>
</evidence>
<dbReference type="SUPFAM" id="SSF46785">
    <property type="entry name" value="Winged helix' DNA-binding domain"/>
    <property type="match status" value="1"/>
</dbReference>
<dbReference type="Pfam" id="PF00027">
    <property type="entry name" value="cNMP_binding"/>
    <property type="match status" value="1"/>
</dbReference>
<dbReference type="EMBL" id="JACDXJ010000003">
    <property type="protein sequence ID" value="MBA1159162.1"/>
    <property type="molecule type" value="Genomic_DNA"/>
</dbReference>
<keyword evidence="7" id="KW-1185">Reference proteome</keyword>
<evidence type="ECO:0000313" key="7">
    <source>
        <dbReference type="Proteomes" id="UP000572984"/>
    </source>
</evidence>
<proteinExistence type="predicted"/>
<evidence type="ECO:0000256" key="3">
    <source>
        <dbReference type="ARBA" id="ARBA00023163"/>
    </source>
</evidence>
<dbReference type="InterPro" id="IPR018490">
    <property type="entry name" value="cNMP-bd_dom_sf"/>
</dbReference>
<evidence type="ECO:0000313" key="6">
    <source>
        <dbReference type="EMBL" id="MBA1159162.1"/>
    </source>
</evidence>
<keyword evidence="3" id="KW-0804">Transcription</keyword>
<sequence>MYASHLAPSTSGAPLPPFDIQAGPSTLASAFASRPMETLAAGEAAFWEGDAASHAVQVVDGCFRLYRILADGRRAIMGFVFAGETLGLSCQGTYRYTAEAITRGQVRRLGRSQLQAMTEGSERLRSLVLAHILEEMNAAQHHIIVLGQMGAEERVAHFLVSAAHRTGADCECPVAIEVPMTRLDIADYLGLTLETVSRVMSRFRRDGLIALEGRSRVVLRRMSRVQELAGEVEEDLCSTSCMTAWPH</sequence>
<gene>
    <name evidence="6" type="ORF">H0S73_24045</name>
</gene>
<dbReference type="CDD" id="cd00038">
    <property type="entry name" value="CAP_ED"/>
    <property type="match status" value="1"/>
</dbReference>
<evidence type="ECO:0000256" key="2">
    <source>
        <dbReference type="ARBA" id="ARBA00023125"/>
    </source>
</evidence>
<dbReference type="GO" id="GO:0005829">
    <property type="term" value="C:cytosol"/>
    <property type="evidence" value="ECO:0007669"/>
    <property type="project" value="TreeGrafter"/>
</dbReference>
<keyword evidence="1" id="KW-0805">Transcription regulation</keyword>
<dbReference type="InterPro" id="IPR012318">
    <property type="entry name" value="HTH_CRP"/>
</dbReference>
<comment type="caution">
    <text evidence="6">The sequence shown here is derived from an EMBL/GenBank/DDBJ whole genome shotgun (WGS) entry which is preliminary data.</text>
</comment>
<protein>
    <submittedName>
        <fullName evidence="6">Helix-turn-helix domain-containing protein</fullName>
    </submittedName>
</protein>
<dbReference type="InterPro" id="IPR000595">
    <property type="entry name" value="cNMP-bd_dom"/>
</dbReference>
<feature type="domain" description="HTH crp-type" evidence="5">
    <location>
        <begin position="149"/>
        <end position="223"/>
    </location>
</feature>
<dbReference type="PRINTS" id="PR00034">
    <property type="entry name" value="HTHCRP"/>
</dbReference>
<dbReference type="InterPro" id="IPR014710">
    <property type="entry name" value="RmlC-like_jellyroll"/>
</dbReference>
<dbReference type="SUPFAM" id="SSF51206">
    <property type="entry name" value="cAMP-binding domain-like"/>
    <property type="match status" value="1"/>
</dbReference>
<dbReference type="GO" id="GO:0003700">
    <property type="term" value="F:DNA-binding transcription factor activity"/>
    <property type="evidence" value="ECO:0007669"/>
    <property type="project" value="InterPro"/>
</dbReference>
<evidence type="ECO:0000256" key="1">
    <source>
        <dbReference type="ARBA" id="ARBA00023015"/>
    </source>
</evidence>
<dbReference type="InterPro" id="IPR036390">
    <property type="entry name" value="WH_DNA-bd_sf"/>
</dbReference>
<dbReference type="GO" id="GO:0003677">
    <property type="term" value="F:DNA binding"/>
    <property type="evidence" value="ECO:0007669"/>
    <property type="project" value="UniProtKB-KW"/>
</dbReference>
<dbReference type="Gene3D" id="1.10.10.10">
    <property type="entry name" value="Winged helix-like DNA-binding domain superfamily/Winged helix DNA-binding domain"/>
    <property type="match status" value="1"/>
</dbReference>
<dbReference type="RefSeq" id="WP_181054759.1">
    <property type="nucleotide sequence ID" value="NZ_JACDXJ010000003.1"/>
</dbReference>
<dbReference type="SMART" id="SM00100">
    <property type="entry name" value="cNMP"/>
    <property type="match status" value="1"/>
</dbReference>
<dbReference type="Gene3D" id="2.60.120.10">
    <property type="entry name" value="Jelly Rolls"/>
    <property type="match status" value="1"/>
</dbReference>
<accession>A0A838BVN3</accession>
<evidence type="ECO:0000256" key="4">
    <source>
        <dbReference type="ARBA" id="ARBA00023231"/>
    </source>
</evidence>
<dbReference type="InterPro" id="IPR050397">
    <property type="entry name" value="Env_Response_Regulators"/>
</dbReference>
<keyword evidence="2" id="KW-0238">DNA-binding</keyword>
<dbReference type="PROSITE" id="PS51063">
    <property type="entry name" value="HTH_CRP_2"/>
    <property type="match status" value="1"/>
</dbReference>
<name>A0A838BVN3_9HYPH</name>
<dbReference type="Proteomes" id="UP000572984">
    <property type="component" value="Unassembled WGS sequence"/>
</dbReference>
<dbReference type="CDD" id="cd00092">
    <property type="entry name" value="HTH_CRP"/>
    <property type="match status" value="1"/>
</dbReference>
<dbReference type="FunFam" id="1.10.10.10:FF:000028">
    <property type="entry name" value="Fumarate/nitrate reduction transcriptional regulator Fnr"/>
    <property type="match status" value="1"/>
</dbReference>
<dbReference type="InterPro" id="IPR036388">
    <property type="entry name" value="WH-like_DNA-bd_sf"/>
</dbReference>
<dbReference type="PROSITE" id="PS00042">
    <property type="entry name" value="HTH_CRP_1"/>
    <property type="match status" value="1"/>
</dbReference>